<dbReference type="Gene3D" id="3.90.1640.10">
    <property type="entry name" value="inorganic pyrophosphatase (n-terminal core)"/>
    <property type="match status" value="1"/>
</dbReference>
<name>A0A1M7S8R5_9BACT</name>
<organism evidence="3 4">
    <name type="scientific">Desulfovibrio litoralis DSM 11393</name>
    <dbReference type="NCBI Taxonomy" id="1121455"/>
    <lineage>
        <taxon>Bacteria</taxon>
        <taxon>Pseudomonadati</taxon>
        <taxon>Thermodesulfobacteriota</taxon>
        <taxon>Desulfovibrionia</taxon>
        <taxon>Desulfovibrionales</taxon>
        <taxon>Desulfovibrionaceae</taxon>
        <taxon>Desulfovibrio</taxon>
    </lineage>
</organism>
<dbReference type="InterPro" id="IPR001667">
    <property type="entry name" value="DDH_dom"/>
</dbReference>
<dbReference type="RefSeq" id="WP_072696294.1">
    <property type="nucleotide sequence ID" value="NZ_FRDI01000003.1"/>
</dbReference>
<dbReference type="Proteomes" id="UP000186469">
    <property type="component" value="Unassembled WGS sequence"/>
</dbReference>
<evidence type="ECO:0000259" key="2">
    <source>
        <dbReference type="Pfam" id="PF02272"/>
    </source>
</evidence>
<sequence>MKNKYPELFQAIQKYNNIILVTHYSPDGDALGSMAALAYALIALGKTVRLYNQSVQPENFSWVPLPCVLDNELNKLKDFPAELLITLDCGDESRTGRELLPLLQNKKTLPWKDIVVVNIDHHFGNSEFGDLNIVESDAPATAFIIGELIESLGLELKDEIGIGVFLGIYTDTGAFAYPSTTAKSLEMGARVIKNGLNIREFTEKLSNTWTLNRMQLWGRLWQELELCSGGKVAISKIPHAYFEDTQTTSEDLEGYASFLRHLKGVKAVLMIRERKDGTVKASFRSDGVINVQQIAFELGGGGHKAAAGVDSNLDMQTFAGKARILLEQYIR</sequence>
<dbReference type="Pfam" id="PF02272">
    <property type="entry name" value="DHHA1"/>
    <property type="match status" value="1"/>
</dbReference>
<dbReference type="OrthoDB" id="9803668at2"/>
<reference evidence="3 4" key="1">
    <citation type="submission" date="2016-12" db="EMBL/GenBank/DDBJ databases">
        <authorList>
            <person name="Song W.-J."/>
            <person name="Kurnit D.M."/>
        </authorList>
    </citation>
    <scope>NUCLEOTIDE SEQUENCE [LARGE SCALE GENOMIC DNA]</scope>
    <source>
        <strain evidence="3 4">DSM 11393</strain>
    </source>
</reference>
<protein>
    <submittedName>
        <fullName evidence="3">Phosphoesterase RecJ domain-containing protein</fullName>
    </submittedName>
</protein>
<dbReference type="Gene3D" id="3.10.310.30">
    <property type="match status" value="1"/>
</dbReference>
<keyword evidence="4" id="KW-1185">Reference proteome</keyword>
<dbReference type="SUPFAM" id="SSF64182">
    <property type="entry name" value="DHH phosphoesterases"/>
    <property type="match status" value="1"/>
</dbReference>
<gene>
    <name evidence="3" type="ORF">SAMN02745728_00592</name>
</gene>
<dbReference type="AlphaFoldDB" id="A0A1M7S8R5"/>
<dbReference type="InterPro" id="IPR038763">
    <property type="entry name" value="DHH_sf"/>
</dbReference>
<accession>A0A1M7S8R5</accession>
<dbReference type="GO" id="GO:0003676">
    <property type="term" value="F:nucleic acid binding"/>
    <property type="evidence" value="ECO:0007669"/>
    <property type="project" value="InterPro"/>
</dbReference>
<evidence type="ECO:0000313" key="4">
    <source>
        <dbReference type="Proteomes" id="UP000186469"/>
    </source>
</evidence>
<dbReference type="Pfam" id="PF01368">
    <property type="entry name" value="DHH"/>
    <property type="match status" value="1"/>
</dbReference>
<evidence type="ECO:0000313" key="3">
    <source>
        <dbReference type="EMBL" id="SHN54833.1"/>
    </source>
</evidence>
<dbReference type="InterPro" id="IPR003156">
    <property type="entry name" value="DHHA1_dom"/>
</dbReference>
<dbReference type="STRING" id="1121455.SAMN02745728_00592"/>
<dbReference type="InterPro" id="IPR051319">
    <property type="entry name" value="Oligoribo/pAp-PDE_c-di-AMP_PDE"/>
</dbReference>
<dbReference type="EMBL" id="FRDI01000003">
    <property type="protein sequence ID" value="SHN54833.1"/>
    <property type="molecule type" value="Genomic_DNA"/>
</dbReference>
<dbReference type="PANTHER" id="PTHR47618">
    <property type="entry name" value="BIFUNCTIONAL OLIGORIBONUCLEASE AND PAP PHOSPHATASE NRNA"/>
    <property type="match status" value="1"/>
</dbReference>
<evidence type="ECO:0000259" key="1">
    <source>
        <dbReference type="Pfam" id="PF01368"/>
    </source>
</evidence>
<dbReference type="PANTHER" id="PTHR47618:SF1">
    <property type="entry name" value="BIFUNCTIONAL OLIGORIBONUCLEASE AND PAP PHOSPHATASE NRNA"/>
    <property type="match status" value="1"/>
</dbReference>
<feature type="domain" description="DHHA1" evidence="2">
    <location>
        <begin position="230"/>
        <end position="310"/>
    </location>
</feature>
<feature type="domain" description="DDH" evidence="1">
    <location>
        <begin position="17"/>
        <end position="152"/>
    </location>
</feature>
<proteinExistence type="predicted"/>